<name>A0ACC1HQQ8_9FUNG</name>
<sequence length="223" mass="26248">MESEEFDYYEVLGVAIESTAKDISKAYRQKALKYHPDKNPDNAELIKLFHQIKKAHEILTNPQERAAYDEKRKAKVQQIRKRQQMGQARQKMKDELEANERLAKQRQQEAREAKWRAEMEAEKFRAEAARAEQRREAMMQREIKRQMKAAADAAQEQMQHEESDELERSVRVRWDRSRVYMKDELERIFKQFGELEEVVVVASSARTTTTSSSSSALMVYSTV</sequence>
<keyword evidence="2" id="KW-1185">Reference proteome</keyword>
<dbReference type="EMBL" id="JAMZIH010002422">
    <property type="protein sequence ID" value="KAJ1677453.1"/>
    <property type="molecule type" value="Genomic_DNA"/>
</dbReference>
<feature type="non-terminal residue" evidence="1">
    <location>
        <position position="223"/>
    </location>
</feature>
<proteinExistence type="predicted"/>
<protein>
    <submittedName>
        <fullName evidence="1">DnaJ (Hsp40), sub C, member 17</fullName>
    </submittedName>
</protein>
<reference evidence="1" key="1">
    <citation type="submission" date="2022-06" db="EMBL/GenBank/DDBJ databases">
        <title>Phylogenomic reconstructions and comparative analyses of Kickxellomycotina fungi.</title>
        <authorList>
            <person name="Reynolds N.K."/>
            <person name="Stajich J.E."/>
            <person name="Barry K."/>
            <person name="Grigoriev I.V."/>
            <person name="Crous P."/>
            <person name="Smith M.E."/>
        </authorList>
    </citation>
    <scope>NUCLEOTIDE SEQUENCE</scope>
    <source>
        <strain evidence="1">RSA 2271</strain>
    </source>
</reference>
<accession>A0ACC1HQQ8</accession>
<organism evidence="1 2">
    <name type="scientific">Spiromyces aspiralis</name>
    <dbReference type="NCBI Taxonomy" id="68401"/>
    <lineage>
        <taxon>Eukaryota</taxon>
        <taxon>Fungi</taxon>
        <taxon>Fungi incertae sedis</taxon>
        <taxon>Zoopagomycota</taxon>
        <taxon>Kickxellomycotina</taxon>
        <taxon>Kickxellomycetes</taxon>
        <taxon>Kickxellales</taxon>
        <taxon>Kickxellaceae</taxon>
        <taxon>Spiromyces</taxon>
    </lineage>
</organism>
<evidence type="ECO:0000313" key="2">
    <source>
        <dbReference type="Proteomes" id="UP001145114"/>
    </source>
</evidence>
<gene>
    <name evidence="1" type="primary">DNAJC17</name>
    <name evidence="1" type="ORF">EV182_006135</name>
</gene>
<dbReference type="Proteomes" id="UP001145114">
    <property type="component" value="Unassembled WGS sequence"/>
</dbReference>
<comment type="caution">
    <text evidence="1">The sequence shown here is derived from an EMBL/GenBank/DDBJ whole genome shotgun (WGS) entry which is preliminary data.</text>
</comment>
<evidence type="ECO:0000313" key="1">
    <source>
        <dbReference type="EMBL" id="KAJ1677453.1"/>
    </source>
</evidence>